<dbReference type="SUPFAM" id="SSF53474">
    <property type="entry name" value="alpha/beta-Hydrolases"/>
    <property type="match status" value="1"/>
</dbReference>
<name>A0A137PF69_CONC2</name>
<dbReference type="GO" id="GO:0006915">
    <property type="term" value="P:apoptotic process"/>
    <property type="evidence" value="ECO:0007669"/>
    <property type="project" value="UniProtKB-KW"/>
</dbReference>
<dbReference type="EMBL" id="KQ964433">
    <property type="protein sequence ID" value="KXN73646.1"/>
    <property type="molecule type" value="Genomic_DNA"/>
</dbReference>
<sequence length="572" mass="65966">MKLINYYLLIVNFVYCAIEEHKVTNLPGTSEDNLKFDHYSGYLDLGEFAGDSRYFYWLFHNKKFDKENNKKLLIWLNGGNKFFSADGIILEKGIFNISGDLDKPSEIKLRALEDGWHSFTKVLMVDQPLGTGYSVGQQKFYAKDVNQASDYFAMFLKQFLDKYPEYKDNEIYLGGESWAGVWIPYIADKLIKTNSEAKLKGMMIGNGWMDPFNQYSSYIPYIEKHNLLPKDQLDKLRSKYKEICEPKLESEKHKLRIEQCEAIISEITEYSVKGDEKDKTCINLYDIRLRDSYPACGMEWPPNVGLFRAYMARPEVATALHGELPKDHKWQECDPTVYQVINKDPSKPPIELIPELLKTLKLYLFVGDKDLMTPITGIQQMVQKLVKQYPKSIQNKEEAQWYHDEERSAEGEMVIYPALNITFASIFDASHMVSFNKPSEVSGLFKYFMNGDDRLVDSPSFFLGAKKTQVVKDDEEFPVISIIDDAPTADTHVRTASNFYFYIPILIILLGVIGGIVWFIFNRNQHKNYLDIHHPTDAEGGLINGEDEILLSDRGGFMDGYEDDDDDEDDDF</sequence>
<accession>A0A137PF69</accession>
<keyword evidence="10 16" id="KW-0472">Membrane</keyword>
<dbReference type="OMA" id="EMADQFV"/>
<keyword evidence="7" id="KW-0732">Signal</keyword>
<proteinExistence type="inferred from homology"/>
<comment type="similarity">
    <text evidence="3">Belongs to the peptidase S10 family.</text>
</comment>
<dbReference type="Pfam" id="PF00450">
    <property type="entry name" value="Peptidase_S10"/>
    <property type="match status" value="1"/>
</dbReference>
<dbReference type="GO" id="GO:0006508">
    <property type="term" value="P:proteolysis"/>
    <property type="evidence" value="ECO:0007669"/>
    <property type="project" value="InterPro"/>
</dbReference>
<organism evidence="17 18">
    <name type="scientific">Conidiobolus coronatus (strain ATCC 28846 / CBS 209.66 / NRRL 28638)</name>
    <name type="common">Delacroixia coronata</name>
    <dbReference type="NCBI Taxonomy" id="796925"/>
    <lineage>
        <taxon>Eukaryota</taxon>
        <taxon>Fungi</taxon>
        <taxon>Fungi incertae sedis</taxon>
        <taxon>Zoopagomycota</taxon>
        <taxon>Entomophthoromycotina</taxon>
        <taxon>Entomophthoromycetes</taxon>
        <taxon>Entomophthorales</taxon>
        <taxon>Ancylistaceae</taxon>
        <taxon>Conidiobolus</taxon>
    </lineage>
</organism>
<evidence type="ECO:0000256" key="4">
    <source>
        <dbReference type="ARBA" id="ARBA00022645"/>
    </source>
</evidence>
<dbReference type="PANTHER" id="PTHR11802">
    <property type="entry name" value="SERINE PROTEASE FAMILY S10 SERINE CARBOXYPEPTIDASE"/>
    <property type="match status" value="1"/>
</dbReference>
<keyword evidence="9" id="KW-0333">Golgi apparatus</keyword>
<evidence type="ECO:0000313" key="17">
    <source>
        <dbReference type="EMBL" id="KXN73646.1"/>
    </source>
</evidence>
<evidence type="ECO:0000313" key="18">
    <source>
        <dbReference type="Proteomes" id="UP000070444"/>
    </source>
</evidence>
<keyword evidence="4" id="KW-0645">Protease</keyword>
<evidence type="ECO:0000256" key="6">
    <source>
        <dbReference type="ARBA" id="ARBA00022703"/>
    </source>
</evidence>
<keyword evidence="17" id="KW-0378">Hydrolase</keyword>
<evidence type="ECO:0000256" key="9">
    <source>
        <dbReference type="ARBA" id="ARBA00023034"/>
    </source>
</evidence>
<evidence type="ECO:0000256" key="1">
    <source>
        <dbReference type="ARBA" id="ARBA00001003"/>
    </source>
</evidence>
<keyword evidence="5 16" id="KW-0812">Transmembrane</keyword>
<evidence type="ECO:0000256" key="15">
    <source>
        <dbReference type="ARBA" id="ARBA00042717"/>
    </source>
</evidence>
<dbReference type="GO" id="GO:0004185">
    <property type="term" value="F:serine-type carboxypeptidase activity"/>
    <property type="evidence" value="ECO:0007669"/>
    <property type="project" value="UniProtKB-EC"/>
</dbReference>
<comment type="catalytic activity">
    <reaction evidence="1">
        <text>Preferential release of a C-terminal arginine or lysine residue.</text>
        <dbReference type="EC" id="3.4.16.6"/>
    </reaction>
</comment>
<dbReference type="OrthoDB" id="443318at2759"/>
<keyword evidence="18" id="KW-1185">Reference proteome</keyword>
<dbReference type="Gene3D" id="3.40.50.1820">
    <property type="entry name" value="alpha/beta hydrolase"/>
    <property type="match status" value="1"/>
</dbReference>
<dbReference type="EC" id="3.4.16.6" evidence="12"/>
<comment type="subcellular location">
    <subcellularLocation>
        <location evidence="2">Golgi apparatus</location>
        <location evidence="2">trans-Golgi network membrane</location>
        <topology evidence="2">Single-pass type I membrane protein</topology>
    </subcellularLocation>
</comment>
<evidence type="ECO:0000256" key="3">
    <source>
        <dbReference type="ARBA" id="ARBA00009431"/>
    </source>
</evidence>
<keyword evidence="8 16" id="KW-1133">Transmembrane helix</keyword>
<dbReference type="InterPro" id="IPR001563">
    <property type="entry name" value="Peptidase_S10"/>
</dbReference>
<evidence type="ECO:0000256" key="7">
    <source>
        <dbReference type="ARBA" id="ARBA00022729"/>
    </source>
</evidence>
<keyword evidence="11" id="KW-0325">Glycoprotein</keyword>
<keyword evidence="4" id="KW-0121">Carboxypeptidase</keyword>
<evidence type="ECO:0000256" key="10">
    <source>
        <dbReference type="ARBA" id="ARBA00023136"/>
    </source>
</evidence>
<dbReference type="PANTHER" id="PTHR11802:SF190">
    <property type="entry name" value="PHEROMONE-PROCESSING CARBOXYPEPTIDASE KEX1"/>
    <property type="match status" value="1"/>
</dbReference>
<dbReference type="Proteomes" id="UP000070444">
    <property type="component" value="Unassembled WGS sequence"/>
</dbReference>
<evidence type="ECO:0000256" key="14">
    <source>
        <dbReference type="ARBA" id="ARBA00040628"/>
    </source>
</evidence>
<reference evidence="17 18" key="1">
    <citation type="journal article" date="2015" name="Genome Biol. Evol.">
        <title>Phylogenomic analyses indicate that early fungi evolved digesting cell walls of algal ancestors of land plants.</title>
        <authorList>
            <person name="Chang Y."/>
            <person name="Wang S."/>
            <person name="Sekimoto S."/>
            <person name="Aerts A.L."/>
            <person name="Choi C."/>
            <person name="Clum A."/>
            <person name="LaButti K.M."/>
            <person name="Lindquist E.A."/>
            <person name="Yee Ngan C."/>
            <person name="Ohm R.A."/>
            <person name="Salamov A.A."/>
            <person name="Grigoriev I.V."/>
            <person name="Spatafora J.W."/>
            <person name="Berbee M.L."/>
        </authorList>
    </citation>
    <scope>NUCLEOTIDE SEQUENCE [LARGE SCALE GENOMIC DNA]</scope>
    <source>
        <strain evidence="17 18">NRRL 28638</strain>
    </source>
</reference>
<evidence type="ECO:0000256" key="12">
    <source>
        <dbReference type="ARBA" id="ARBA00038895"/>
    </source>
</evidence>
<dbReference type="GO" id="GO:0005794">
    <property type="term" value="C:Golgi apparatus"/>
    <property type="evidence" value="ECO:0007669"/>
    <property type="project" value="UniProtKB-SubCell"/>
</dbReference>
<evidence type="ECO:0000256" key="5">
    <source>
        <dbReference type="ARBA" id="ARBA00022692"/>
    </source>
</evidence>
<evidence type="ECO:0000256" key="16">
    <source>
        <dbReference type="SAM" id="Phobius"/>
    </source>
</evidence>
<evidence type="ECO:0000256" key="11">
    <source>
        <dbReference type="ARBA" id="ARBA00023180"/>
    </source>
</evidence>
<dbReference type="AlphaFoldDB" id="A0A137PF69"/>
<evidence type="ECO:0000256" key="13">
    <source>
        <dbReference type="ARBA" id="ARBA00040403"/>
    </source>
</evidence>
<feature type="transmembrane region" description="Helical" evidence="16">
    <location>
        <begin position="499"/>
        <end position="521"/>
    </location>
</feature>
<evidence type="ECO:0000256" key="8">
    <source>
        <dbReference type="ARBA" id="ARBA00022989"/>
    </source>
</evidence>
<gene>
    <name evidence="17" type="ORF">CONCODRAFT_77232</name>
</gene>
<protein>
    <recommendedName>
        <fullName evidence="14">Pheromone-processing carboxypeptidase KEX1</fullName>
        <ecNumber evidence="12">3.4.16.6</ecNumber>
    </recommendedName>
    <alternativeName>
        <fullName evidence="15">Carboxypeptidase D</fullName>
    </alternativeName>
    <alternativeName>
        <fullName evidence="13">Pheromone-processing carboxypeptidase kex1</fullName>
    </alternativeName>
</protein>
<dbReference type="STRING" id="796925.A0A137PF69"/>
<evidence type="ECO:0000256" key="2">
    <source>
        <dbReference type="ARBA" id="ARBA00004393"/>
    </source>
</evidence>
<dbReference type="PRINTS" id="PR00724">
    <property type="entry name" value="CRBOXYPTASEC"/>
</dbReference>
<dbReference type="InterPro" id="IPR029058">
    <property type="entry name" value="AB_hydrolase_fold"/>
</dbReference>
<keyword evidence="6" id="KW-0053">Apoptosis</keyword>